<feature type="domain" description="ATPase AAA-type core" evidence="1">
    <location>
        <begin position="34"/>
        <end position="66"/>
    </location>
</feature>
<dbReference type="Pfam" id="PF00004">
    <property type="entry name" value="AAA"/>
    <property type="match status" value="1"/>
</dbReference>
<proteinExistence type="predicted"/>
<reference evidence="2" key="1">
    <citation type="journal article" date="2021" name="Proc. Natl. Acad. Sci. U.S.A.">
        <title>A Catalog of Tens of Thousands of Viruses from Human Metagenomes Reveals Hidden Associations with Chronic Diseases.</title>
        <authorList>
            <person name="Tisza M.J."/>
            <person name="Buck C.B."/>
        </authorList>
    </citation>
    <scope>NUCLEOTIDE SEQUENCE</scope>
    <source>
        <strain evidence="2">CtYsL76</strain>
    </source>
</reference>
<protein>
    <submittedName>
        <fullName evidence="2">Spastin</fullName>
    </submittedName>
</protein>
<evidence type="ECO:0000259" key="1">
    <source>
        <dbReference type="Pfam" id="PF00004"/>
    </source>
</evidence>
<dbReference type="Gene3D" id="3.40.50.300">
    <property type="entry name" value="P-loop containing nucleotide triphosphate hydrolases"/>
    <property type="match status" value="1"/>
</dbReference>
<dbReference type="InterPro" id="IPR027417">
    <property type="entry name" value="P-loop_NTPase"/>
</dbReference>
<evidence type="ECO:0000313" key="2">
    <source>
        <dbReference type="EMBL" id="DAE20134.1"/>
    </source>
</evidence>
<dbReference type="SUPFAM" id="SSF52540">
    <property type="entry name" value="P-loop containing nucleoside triphosphate hydrolases"/>
    <property type="match status" value="1"/>
</dbReference>
<accession>A0A8S5QLJ7</accession>
<organism evidence="2">
    <name type="scientific">CrAss-like virus sp. ctYsL76</name>
    <dbReference type="NCBI Taxonomy" id="2826826"/>
    <lineage>
        <taxon>Viruses</taxon>
        <taxon>Duplodnaviria</taxon>
        <taxon>Heunggongvirae</taxon>
        <taxon>Uroviricota</taxon>
        <taxon>Caudoviricetes</taxon>
        <taxon>Crassvirales</taxon>
    </lineage>
</organism>
<dbReference type="EMBL" id="BK015689">
    <property type="protein sequence ID" value="DAE20134.1"/>
    <property type="molecule type" value="Genomic_DNA"/>
</dbReference>
<sequence>MELTLKETTNIIKYIIKNNNELESRCQSGIAINICGSAGLGKSAIVEQIAKELDSNLIKLNLAQITEPGD</sequence>
<dbReference type="InterPro" id="IPR003959">
    <property type="entry name" value="ATPase_AAA_core"/>
</dbReference>
<dbReference type="GO" id="GO:0016887">
    <property type="term" value="F:ATP hydrolysis activity"/>
    <property type="evidence" value="ECO:0007669"/>
    <property type="project" value="InterPro"/>
</dbReference>
<name>A0A8S5QLJ7_9CAUD</name>
<dbReference type="GO" id="GO:0005524">
    <property type="term" value="F:ATP binding"/>
    <property type="evidence" value="ECO:0007669"/>
    <property type="project" value="InterPro"/>
</dbReference>